<reference evidence="3" key="2">
    <citation type="submission" date="2020-02" db="EMBL/GenBank/DDBJ databases">
        <title>Identification and distribution of gene clusters putatively required for synthesis of sphingolipid metabolism inhibitors in phylogenetically diverse species of the filamentous fungus Fusarium.</title>
        <authorList>
            <person name="Kim H.-S."/>
            <person name="Busman M."/>
            <person name="Brown D.W."/>
            <person name="Divon H."/>
            <person name="Uhlig S."/>
            <person name="Proctor R.H."/>
        </authorList>
    </citation>
    <scope>NUCLEOTIDE SEQUENCE</scope>
    <source>
        <strain evidence="3">NRRL 25174</strain>
    </source>
</reference>
<comment type="caution">
    <text evidence="3">The sequence shown here is derived from an EMBL/GenBank/DDBJ whole genome shotgun (WGS) entry which is preliminary data.</text>
</comment>
<proteinExistence type="predicted"/>
<reference evidence="3" key="1">
    <citation type="journal article" date="2017" name="Mycologia">
        <title>Fusarium algeriense, sp. nov., a novel toxigenic crown rot pathogen of durum wheat from Algeria is nested in the Fusarium burgessii species complex.</title>
        <authorList>
            <person name="Laraba I."/>
            <person name="Keddad A."/>
            <person name="Boureghda H."/>
            <person name="Abdallah N."/>
            <person name="Vaughan M.M."/>
            <person name="Proctor R.H."/>
            <person name="Busman M."/>
            <person name="O'Donnell K."/>
        </authorList>
    </citation>
    <scope>NUCLEOTIDE SEQUENCE</scope>
    <source>
        <strain evidence="3">NRRL 25174</strain>
    </source>
</reference>
<feature type="compositionally biased region" description="Basic and acidic residues" evidence="2">
    <location>
        <begin position="1"/>
        <end position="11"/>
    </location>
</feature>
<keyword evidence="4" id="KW-1185">Reference proteome</keyword>
<protein>
    <submittedName>
        <fullName evidence="3">Uncharacterized protein</fullName>
    </submittedName>
</protein>
<feature type="region of interest" description="Disordered" evidence="2">
    <location>
        <begin position="1"/>
        <end position="36"/>
    </location>
</feature>
<name>A0A9P5AK49_9HYPO</name>
<feature type="coiled-coil region" evidence="1">
    <location>
        <begin position="135"/>
        <end position="190"/>
    </location>
</feature>
<gene>
    <name evidence="3" type="ORF">FBEOM_5956</name>
</gene>
<dbReference type="AlphaFoldDB" id="A0A9P5AK49"/>
<sequence length="209" mass="24393">MKRKHETDSPRAKRQRKGTSKTFREAPSVPASETKLKLGNDTPQILDDQLELDKVQASIKCLRCNLIMLQSMVQTEEETMERYNPEPTNLAIQETSAKRNQAIKTLQAVKRMHDNMLSLSIKHQDLGLQQIPETLELYKAKEQQLRQEIQAATSRLKHYLVQLKEERVLYSKAEERAKALRSKIAREKLEKGEYDKQKEIILSRRNRKL</sequence>
<accession>A0A9P5AK49</accession>
<evidence type="ECO:0000313" key="4">
    <source>
        <dbReference type="Proteomes" id="UP000730481"/>
    </source>
</evidence>
<organism evidence="3 4">
    <name type="scientific">Fusarium beomiforme</name>
    <dbReference type="NCBI Taxonomy" id="44412"/>
    <lineage>
        <taxon>Eukaryota</taxon>
        <taxon>Fungi</taxon>
        <taxon>Dikarya</taxon>
        <taxon>Ascomycota</taxon>
        <taxon>Pezizomycotina</taxon>
        <taxon>Sordariomycetes</taxon>
        <taxon>Hypocreomycetidae</taxon>
        <taxon>Hypocreales</taxon>
        <taxon>Nectriaceae</taxon>
        <taxon>Fusarium</taxon>
        <taxon>Fusarium burgessii species complex</taxon>
    </lineage>
</organism>
<evidence type="ECO:0000256" key="1">
    <source>
        <dbReference type="SAM" id="Coils"/>
    </source>
</evidence>
<dbReference type="Proteomes" id="UP000730481">
    <property type="component" value="Unassembled WGS sequence"/>
</dbReference>
<dbReference type="EMBL" id="PVQB02000248">
    <property type="protein sequence ID" value="KAF4340096.1"/>
    <property type="molecule type" value="Genomic_DNA"/>
</dbReference>
<evidence type="ECO:0000256" key="2">
    <source>
        <dbReference type="SAM" id="MobiDB-lite"/>
    </source>
</evidence>
<evidence type="ECO:0000313" key="3">
    <source>
        <dbReference type="EMBL" id="KAF4340096.1"/>
    </source>
</evidence>
<keyword evidence="1" id="KW-0175">Coiled coil</keyword>